<protein>
    <submittedName>
        <fullName evidence="11">Small conductance mechanosensitive channel</fullName>
    </submittedName>
</protein>
<evidence type="ECO:0000256" key="6">
    <source>
        <dbReference type="ARBA" id="ARBA00023136"/>
    </source>
</evidence>
<dbReference type="OrthoDB" id="9809206at2"/>
<dbReference type="InterPro" id="IPR011066">
    <property type="entry name" value="MscS_channel_C_sf"/>
</dbReference>
<evidence type="ECO:0000256" key="3">
    <source>
        <dbReference type="ARBA" id="ARBA00022475"/>
    </source>
</evidence>
<dbReference type="GeneID" id="87756515"/>
<dbReference type="Proteomes" id="UP000199689">
    <property type="component" value="Unassembled WGS sequence"/>
</dbReference>
<feature type="domain" description="Mechanosensitive ion channel MscS" evidence="8">
    <location>
        <begin position="146"/>
        <end position="211"/>
    </location>
</feature>
<feature type="domain" description="Mechanosensitive ion channel transmembrane helices 2/3" evidence="10">
    <location>
        <begin position="103"/>
        <end position="143"/>
    </location>
</feature>
<dbReference type="InterPro" id="IPR011014">
    <property type="entry name" value="MscS_channel_TM-2"/>
</dbReference>
<sequence length="311" mass="34175">MTTDVTGAQNAAAQTASAVSSTASDVSHAATTVDKTVVHQLTITERIFDKVQHFAETKGIDIVMAIIVLVIGYVISREIKVWTRNILKRSNVDPNAIGFITEIVYFICLLFVMTIVFGMVGISTSSLIAALGGIGLAIGLALKDNFSNVASGIFILIFRPFSVGDYIVSNGVEGTVAEIAIIYTKIRTLGNQMIAVPNNTMTSSIIKNYSHYELRNLELTFDVGYDSDLRSCLHLIREEILKSAYIQDKENVTVYISEMADSSIRVYTRCQVKATDYYTARTEIIISVKEALDRAGIDIPFPQLVIHQSDK</sequence>
<name>A0A1G5WRF1_9FIRM</name>
<dbReference type="SUPFAM" id="SSF50182">
    <property type="entry name" value="Sm-like ribonucleoproteins"/>
    <property type="match status" value="1"/>
</dbReference>
<dbReference type="Gene3D" id="1.10.287.1260">
    <property type="match status" value="1"/>
</dbReference>
<proteinExistence type="inferred from homology"/>
<feature type="domain" description="Mechanosensitive ion channel MscS C-terminal" evidence="9">
    <location>
        <begin position="218"/>
        <end position="299"/>
    </location>
</feature>
<feature type="transmembrane region" description="Helical" evidence="7">
    <location>
        <begin position="96"/>
        <end position="116"/>
    </location>
</feature>
<dbReference type="Gene3D" id="3.30.70.100">
    <property type="match status" value="1"/>
</dbReference>
<evidence type="ECO:0000313" key="12">
    <source>
        <dbReference type="Proteomes" id="UP000199689"/>
    </source>
</evidence>
<comment type="similarity">
    <text evidence="2">Belongs to the MscS (TC 1.A.23) family.</text>
</comment>
<feature type="transmembrane region" description="Helical" evidence="7">
    <location>
        <begin position="122"/>
        <end position="142"/>
    </location>
</feature>
<dbReference type="Pfam" id="PF00924">
    <property type="entry name" value="MS_channel_2nd"/>
    <property type="match status" value="1"/>
</dbReference>
<keyword evidence="4 7" id="KW-0812">Transmembrane</keyword>
<dbReference type="Pfam" id="PF21088">
    <property type="entry name" value="MS_channel_1st"/>
    <property type="match status" value="1"/>
</dbReference>
<dbReference type="SUPFAM" id="SSF82689">
    <property type="entry name" value="Mechanosensitive channel protein MscS (YggB), C-terminal domain"/>
    <property type="match status" value="1"/>
</dbReference>
<dbReference type="EMBL" id="FMXA01000027">
    <property type="protein sequence ID" value="SDA60256.1"/>
    <property type="molecule type" value="Genomic_DNA"/>
</dbReference>
<dbReference type="AlphaFoldDB" id="A0A1G5WRF1"/>
<dbReference type="Pfam" id="PF21082">
    <property type="entry name" value="MS_channel_3rd"/>
    <property type="match status" value="1"/>
</dbReference>
<dbReference type="PANTHER" id="PTHR30221:SF8">
    <property type="entry name" value="SMALL-CONDUCTANCE MECHANOSENSITIVE CHANNEL"/>
    <property type="match status" value="1"/>
</dbReference>
<evidence type="ECO:0000256" key="5">
    <source>
        <dbReference type="ARBA" id="ARBA00022989"/>
    </source>
</evidence>
<evidence type="ECO:0000256" key="4">
    <source>
        <dbReference type="ARBA" id="ARBA00022692"/>
    </source>
</evidence>
<dbReference type="InterPro" id="IPR008910">
    <property type="entry name" value="MSC_TM_helix"/>
</dbReference>
<dbReference type="InterPro" id="IPR006685">
    <property type="entry name" value="MscS_channel_2nd"/>
</dbReference>
<dbReference type="STRING" id="209880.SAMN02910343_01526"/>
<dbReference type="InterPro" id="IPR023408">
    <property type="entry name" value="MscS_beta-dom_sf"/>
</dbReference>
<dbReference type="GO" id="GO:0008381">
    <property type="term" value="F:mechanosensitive monoatomic ion channel activity"/>
    <property type="evidence" value="ECO:0007669"/>
    <property type="project" value="InterPro"/>
</dbReference>
<evidence type="ECO:0000256" key="7">
    <source>
        <dbReference type="SAM" id="Phobius"/>
    </source>
</evidence>
<reference evidence="11 12" key="1">
    <citation type="submission" date="2016-10" db="EMBL/GenBank/DDBJ databases">
        <authorList>
            <person name="de Groot N.N."/>
        </authorList>
    </citation>
    <scope>NUCLEOTIDE SEQUENCE [LARGE SCALE GENOMIC DNA]</scope>
    <source>
        <strain evidence="11 12">DSM 15230</strain>
    </source>
</reference>
<feature type="transmembrane region" description="Helical" evidence="7">
    <location>
        <begin position="59"/>
        <end position="75"/>
    </location>
</feature>
<dbReference type="GO" id="GO:0005886">
    <property type="term" value="C:plasma membrane"/>
    <property type="evidence" value="ECO:0007669"/>
    <property type="project" value="UniProtKB-SubCell"/>
</dbReference>
<dbReference type="PANTHER" id="PTHR30221">
    <property type="entry name" value="SMALL-CONDUCTANCE MECHANOSENSITIVE CHANNEL"/>
    <property type="match status" value="1"/>
</dbReference>
<dbReference type="InterPro" id="IPR010920">
    <property type="entry name" value="LSM_dom_sf"/>
</dbReference>
<comment type="subcellular location">
    <subcellularLocation>
        <location evidence="1">Cell membrane</location>
        <topology evidence="1">Multi-pass membrane protein</topology>
    </subcellularLocation>
</comment>
<keyword evidence="3" id="KW-1003">Cell membrane</keyword>
<keyword evidence="5 7" id="KW-1133">Transmembrane helix</keyword>
<evidence type="ECO:0000313" key="11">
    <source>
        <dbReference type="EMBL" id="SDA60256.1"/>
    </source>
</evidence>
<accession>A0A1G5WRF1</accession>
<keyword evidence="6 7" id="KW-0472">Membrane</keyword>
<dbReference type="InterPro" id="IPR049278">
    <property type="entry name" value="MS_channel_C"/>
</dbReference>
<dbReference type="Gene3D" id="2.30.30.60">
    <property type="match status" value="1"/>
</dbReference>
<organism evidence="11 12">
    <name type="scientific">Allisonella histaminiformans</name>
    <dbReference type="NCBI Taxonomy" id="209880"/>
    <lineage>
        <taxon>Bacteria</taxon>
        <taxon>Bacillati</taxon>
        <taxon>Bacillota</taxon>
        <taxon>Negativicutes</taxon>
        <taxon>Veillonellales</taxon>
        <taxon>Veillonellaceae</taxon>
        <taxon>Allisonella</taxon>
    </lineage>
</organism>
<evidence type="ECO:0000256" key="1">
    <source>
        <dbReference type="ARBA" id="ARBA00004651"/>
    </source>
</evidence>
<dbReference type="RefSeq" id="WP_091365454.1">
    <property type="nucleotide sequence ID" value="NZ_FMXA01000027.1"/>
</dbReference>
<keyword evidence="12" id="KW-1185">Reference proteome</keyword>
<evidence type="ECO:0000259" key="8">
    <source>
        <dbReference type="Pfam" id="PF00924"/>
    </source>
</evidence>
<dbReference type="Pfam" id="PF05552">
    <property type="entry name" value="MS_channel_1st_1"/>
    <property type="match status" value="1"/>
</dbReference>
<evidence type="ECO:0000259" key="10">
    <source>
        <dbReference type="Pfam" id="PF21088"/>
    </source>
</evidence>
<evidence type="ECO:0000256" key="2">
    <source>
        <dbReference type="ARBA" id="ARBA00008017"/>
    </source>
</evidence>
<evidence type="ECO:0000259" key="9">
    <source>
        <dbReference type="Pfam" id="PF21082"/>
    </source>
</evidence>
<gene>
    <name evidence="11" type="ORF">SAMN02910343_01526</name>
</gene>
<dbReference type="SUPFAM" id="SSF82861">
    <property type="entry name" value="Mechanosensitive channel protein MscS (YggB), transmembrane region"/>
    <property type="match status" value="1"/>
</dbReference>
<dbReference type="InterPro" id="IPR045275">
    <property type="entry name" value="MscS_archaea/bacteria_type"/>
</dbReference>
<dbReference type="InterPro" id="IPR049142">
    <property type="entry name" value="MS_channel_1st"/>
</dbReference>